<keyword evidence="1" id="KW-1133">Transmembrane helix</keyword>
<keyword evidence="1" id="KW-0812">Transmembrane</keyword>
<evidence type="ECO:0000256" key="1">
    <source>
        <dbReference type="SAM" id="Phobius"/>
    </source>
</evidence>
<dbReference type="Gene3D" id="1.25.10.10">
    <property type="entry name" value="Leucine-rich Repeat Variant"/>
    <property type="match status" value="1"/>
</dbReference>
<keyword evidence="1" id="KW-0472">Membrane</keyword>
<evidence type="ECO:0000313" key="2">
    <source>
        <dbReference type="EMBL" id="MBD8018895.1"/>
    </source>
</evidence>
<protein>
    <submittedName>
        <fullName evidence="2">HEAT repeat domain-containing protein</fullName>
    </submittedName>
</protein>
<dbReference type="SUPFAM" id="SSF48371">
    <property type="entry name" value="ARM repeat"/>
    <property type="match status" value="1"/>
</dbReference>
<evidence type="ECO:0000313" key="3">
    <source>
        <dbReference type="Proteomes" id="UP000626242"/>
    </source>
</evidence>
<reference evidence="2 3" key="1">
    <citation type="submission" date="2020-08" db="EMBL/GenBank/DDBJ databases">
        <title>A Genomic Blueprint of the Chicken Gut Microbiome.</title>
        <authorList>
            <person name="Gilroy R."/>
            <person name="Ravi A."/>
            <person name="Getino M."/>
            <person name="Pursley I."/>
            <person name="Horton D.L."/>
            <person name="Alikhan N.-F."/>
            <person name="Baker D."/>
            <person name="Gharbi K."/>
            <person name="Hall N."/>
            <person name="Watson M."/>
            <person name="Adriaenssens E.M."/>
            <person name="Foster-Nyarko E."/>
            <person name="Jarju S."/>
            <person name="Secka A."/>
            <person name="Antonio M."/>
            <person name="Oren A."/>
            <person name="Chaudhuri R."/>
            <person name="La Ragione R.M."/>
            <person name="Hildebrand F."/>
            <person name="Pallen M.J."/>
        </authorList>
    </citation>
    <scope>NUCLEOTIDE SEQUENCE [LARGE SCALE GENOMIC DNA]</scope>
    <source>
        <strain evidence="2 3">Sa1CVA4</strain>
    </source>
</reference>
<keyword evidence="3" id="KW-1185">Reference proteome</keyword>
<sequence length="350" mass="39905">MSTSLHILIVTFIVLLVVIALLILAVLLYAFYGYRYFQRADAWSEVIGQEVVQSIVSGEVAENEAIDRLSRKPSFRMYFLEKLVNAEGKFSGMAGSVIRRIFSEYHLEKEALQKLKQKKLFLIAGGIQELTAMRAEKALPEISKFLNHSSPQVYQEAQYAQVTFRGFEGLRFLGSAKGVLSDWQQLRLLNSVASVPPDGTELVRSWLQSENASVVIFTLRLIRKFQLLTIYPELLILLRHESEQVRIQTVQTLQALENDTTLEELEDTFLSQPHEVQVEILNVLKKMGDVRAKDFLFQQLHGHIAPAVRIKAAEAIHSLGMKHELTQITDDENTSEELIFIIKHALQERK</sequence>
<dbReference type="InterPro" id="IPR016024">
    <property type="entry name" value="ARM-type_fold"/>
</dbReference>
<organism evidence="2 3">
    <name type="scientific">Kaistella pullorum</name>
    <dbReference type="NCBI Taxonomy" id="2763074"/>
    <lineage>
        <taxon>Bacteria</taxon>
        <taxon>Pseudomonadati</taxon>
        <taxon>Bacteroidota</taxon>
        <taxon>Flavobacteriia</taxon>
        <taxon>Flavobacteriales</taxon>
        <taxon>Weeksellaceae</taxon>
        <taxon>Chryseobacterium group</taxon>
        <taxon>Kaistella</taxon>
    </lineage>
</organism>
<name>A0ABR8WPA4_9FLAO</name>
<dbReference type="RefSeq" id="WP_251834092.1">
    <property type="nucleotide sequence ID" value="NZ_JACSPS010000004.1"/>
</dbReference>
<gene>
    <name evidence="2" type="ORF">H9628_10450</name>
</gene>
<feature type="transmembrane region" description="Helical" evidence="1">
    <location>
        <begin position="6"/>
        <end position="32"/>
    </location>
</feature>
<comment type="caution">
    <text evidence="2">The sequence shown here is derived from an EMBL/GenBank/DDBJ whole genome shotgun (WGS) entry which is preliminary data.</text>
</comment>
<proteinExistence type="predicted"/>
<dbReference type="Proteomes" id="UP000626242">
    <property type="component" value="Unassembled WGS sequence"/>
</dbReference>
<accession>A0ABR8WPA4</accession>
<dbReference type="InterPro" id="IPR011989">
    <property type="entry name" value="ARM-like"/>
</dbReference>
<dbReference type="EMBL" id="JACSPS010000004">
    <property type="protein sequence ID" value="MBD8018895.1"/>
    <property type="molecule type" value="Genomic_DNA"/>
</dbReference>